<evidence type="ECO:0000256" key="5">
    <source>
        <dbReference type="ARBA" id="ARBA00023163"/>
    </source>
</evidence>
<sequence>MSLFLPAAFPFEQDSTRGDLASFQDSSVSPKKREMEALGVDKTPPKTTPSQRATTPPPAPTSPPSNTGKKRKASPSPRAPITARDAKRPKATRDDADADERLRQASREEEKSRGRRLFGGLLSTLAGGGGSAQLQQRRRREIERRQLDKIQKQTVEGDKLRAEKREALNQVRLEKQIIWEEQVMQCRHAKDLKLAQYLRTRCSPEIYFLPWKLTRDEEDTIADQVRACKSRIASELEDFRTRQEQHRRRLAPPTTATTTTAEEDGQPEDGGSDAKEQYPPVAAGVKEQAEASPPKARSKASPDAEAHQDHDDSGDILVEADEDMVIY</sequence>
<evidence type="ECO:0000256" key="7">
    <source>
        <dbReference type="ARBA" id="ARBA00023242"/>
    </source>
</evidence>
<comment type="similarity">
    <text evidence="2">Belongs to the pinin family.</text>
</comment>
<evidence type="ECO:0000256" key="3">
    <source>
        <dbReference type="ARBA" id="ARBA00022664"/>
    </source>
</evidence>
<feature type="compositionally biased region" description="Acidic residues" evidence="8">
    <location>
        <begin position="314"/>
        <end position="327"/>
    </location>
</feature>
<evidence type="ECO:0000313" key="11">
    <source>
        <dbReference type="Proteomes" id="UP000562929"/>
    </source>
</evidence>
<evidence type="ECO:0000256" key="1">
    <source>
        <dbReference type="ARBA" id="ARBA00004123"/>
    </source>
</evidence>
<evidence type="ECO:0000313" key="10">
    <source>
        <dbReference type="EMBL" id="KAF4581917.1"/>
    </source>
</evidence>
<dbReference type="Pfam" id="PF04696">
    <property type="entry name" value="Pinin_SDK_memA"/>
    <property type="match status" value="1"/>
</dbReference>
<accession>A0A8H4Q1E0</accession>
<dbReference type="AlphaFoldDB" id="A0A8H4Q1E0"/>
<keyword evidence="4" id="KW-0805">Transcription regulation</keyword>
<dbReference type="GO" id="GO:0071013">
    <property type="term" value="C:catalytic step 2 spliceosome"/>
    <property type="evidence" value="ECO:0007669"/>
    <property type="project" value="TreeGrafter"/>
</dbReference>
<dbReference type="EMBL" id="JAACLJ010000008">
    <property type="protein sequence ID" value="KAF4581917.1"/>
    <property type="molecule type" value="Genomic_DNA"/>
</dbReference>
<feature type="compositionally biased region" description="Basic and acidic residues" evidence="8">
    <location>
        <begin position="84"/>
        <end position="112"/>
    </location>
</feature>
<evidence type="ECO:0000256" key="8">
    <source>
        <dbReference type="SAM" id="MobiDB-lite"/>
    </source>
</evidence>
<protein>
    <submittedName>
        <fullName evidence="10">Pinin/SDK/MemA protein</fullName>
    </submittedName>
</protein>
<feature type="domain" description="Pinin/SDK/MemA protein" evidence="9">
    <location>
        <begin position="108"/>
        <end position="225"/>
    </location>
</feature>
<comment type="caution">
    <text evidence="10">The sequence shown here is derived from an EMBL/GenBank/DDBJ whole genome shotgun (WGS) entry which is preliminary data.</text>
</comment>
<keyword evidence="6" id="KW-0508">mRNA splicing</keyword>
<dbReference type="InterPro" id="IPR006786">
    <property type="entry name" value="Pinin_SDK_MemA"/>
</dbReference>
<keyword evidence="5" id="KW-0804">Transcription</keyword>
<keyword evidence="3" id="KW-0507">mRNA processing</keyword>
<dbReference type="GO" id="GO:0006397">
    <property type="term" value="P:mRNA processing"/>
    <property type="evidence" value="ECO:0007669"/>
    <property type="project" value="UniProtKB-KW"/>
</dbReference>
<evidence type="ECO:0000256" key="2">
    <source>
        <dbReference type="ARBA" id="ARBA00010386"/>
    </source>
</evidence>
<dbReference type="PANTHER" id="PTHR12707:SF0">
    <property type="entry name" value="PININ"/>
    <property type="match status" value="1"/>
</dbReference>
<dbReference type="InterPro" id="IPR039853">
    <property type="entry name" value="Pinin"/>
</dbReference>
<reference evidence="10 11" key="1">
    <citation type="journal article" date="2020" name="G3 (Bethesda)">
        <title>Genetic Underpinnings of Host Manipulation by Ophiocordyceps as Revealed by Comparative Transcriptomics.</title>
        <authorList>
            <person name="Will I."/>
            <person name="Das B."/>
            <person name="Trinh T."/>
            <person name="Brachmann A."/>
            <person name="Ohm R.A."/>
            <person name="de Bekker C."/>
        </authorList>
    </citation>
    <scope>NUCLEOTIDE SEQUENCE [LARGE SCALE GENOMIC DNA]</scope>
    <source>
        <strain evidence="10 11">EC05</strain>
    </source>
</reference>
<comment type="subcellular location">
    <subcellularLocation>
        <location evidence="1">Nucleus</location>
    </subcellularLocation>
</comment>
<feature type="compositionally biased region" description="Acidic residues" evidence="8">
    <location>
        <begin position="261"/>
        <end position="271"/>
    </location>
</feature>
<dbReference type="GO" id="GO:0008380">
    <property type="term" value="P:RNA splicing"/>
    <property type="evidence" value="ECO:0007669"/>
    <property type="project" value="UniProtKB-KW"/>
</dbReference>
<name>A0A8H4Q1E0_9HYPO</name>
<feature type="region of interest" description="Disordered" evidence="8">
    <location>
        <begin position="1"/>
        <end position="140"/>
    </location>
</feature>
<feature type="compositionally biased region" description="Basic and acidic residues" evidence="8">
    <location>
        <begin position="300"/>
        <end position="313"/>
    </location>
</feature>
<dbReference type="PANTHER" id="PTHR12707">
    <property type="entry name" value="PINN"/>
    <property type="match status" value="1"/>
</dbReference>
<gene>
    <name evidence="10" type="ORF">GQ602_006541</name>
</gene>
<evidence type="ECO:0000256" key="6">
    <source>
        <dbReference type="ARBA" id="ARBA00023187"/>
    </source>
</evidence>
<proteinExistence type="inferred from homology"/>
<organism evidence="10 11">
    <name type="scientific">Ophiocordyceps camponoti-floridani</name>
    <dbReference type="NCBI Taxonomy" id="2030778"/>
    <lineage>
        <taxon>Eukaryota</taxon>
        <taxon>Fungi</taxon>
        <taxon>Dikarya</taxon>
        <taxon>Ascomycota</taxon>
        <taxon>Pezizomycotina</taxon>
        <taxon>Sordariomycetes</taxon>
        <taxon>Hypocreomycetidae</taxon>
        <taxon>Hypocreales</taxon>
        <taxon>Ophiocordycipitaceae</taxon>
        <taxon>Ophiocordyceps</taxon>
    </lineage>
</organism>
<feature type="compositionally biased region" description="Low complexity" evidence="8">
    <location>
        <begin position="251"/>
        <end position="260"/>
    </location>
</feature>
<dbReference type="OrthoDB" id="330772at2759"/>
<keyword evidence="11" id="KW-1185">Reference proteome</keyword>
<feature type="region of interest" description="Disordered" evidence="8">
    <location>
        <begin position="238"/>
        <end position="327"/>
    </location>
</feature>
<keyword evidence="7" id="KW-0539">Nucleus</keyword>
<evidence type="ECO:0000256" key="4">
    <source>
        <dbReference type="ARBA" id="ARBA00023015"/>
    </source>
</evidence>
<evidence type="ECO:0000259" key="9">
    <source>
        <dbReference type="Pfam" id="PF04696"/>
    </source>
</evidence>
<dbReference type="Proteomes" id="UP000562929">
    <property type="component" value="Unassembled WGS sequence"/>
</dbReference>